<dbReference type="PANTHER" id="PTHR12436:SF3">
    <property type="entry name" value="GERMINAL-CENTER ASSOCIATED NUCLEAR PROTEIN"/>
    <property type="match status" value="1"/>
</dbReference>
<feature type="region of interest" description="Disordered" evidence="2">
    <location>
        <begin position="510"/>
        <end position="533"/>
    </location>
</feature>
<dbReference type="Gene3D" id="1.25.40.990">
    <property type="match status" value="1"/>
</dbReference>
<keyword evidence="5" id="KW-1185">Reference proteome</keyword>
<dbReference type="AlphaFoldDB" id="A0A226E557"/>
<sequence>MMASSSGIGGGGAKPHEMSYDVLNCFPEDVDSKDLFTTRCSTVEEKYRLLETRDKVLRARIPKVKVRVEFATRLFGTCPDMCPEKERYMRQYQRQLTSFEIDNSAAEVVVDHKKAIKAYSRSSADQDEPLPHDLRPGSTLEMTLNYLLHHIVPMGDVNEDILGDWYNFLWDRTRSLRKDITQQQLTDLCVVSIMEKCARFHIHCSSRLCELDVNLFVPKFNDENLVKCLQSLEHLYDDLRRRDVKCPNEPEFRAYQIMMNLNEGDILLSVQQWPDWILKSSQVQAAIKVHHFIFSKNFVGFFRLVYTLPYMFSCILHRYFYQVRFRALYSMCRSIGRKGDGQLVFSNVQRMLGYGVGKPSSELQHVCDLHGLVVDLENDRIIYNRRRFVRPESRIISRETYLIESKLITTTAEAINGGPLSENPMLTYKPHDSFNDEGFLKPGLVAGQSSAGTVVIVPKSEQKPPKLKDSPDAFATAAIQKTKMPGFMSKAHPDIQPTHRDRPKITSKFRLNEQVFNPKSKSPTPSPFDLTGRKSKISVDVKDGSGLKSSSSVTPTPTVFGSGPSVFGGSSSTKLPSTNVFSSENVVKAPVPLMSIPSTLISPPEPVEIPATVFKSPFEGKGAFTGAFGNQAVFGGNAGFSSVSAVPTSTPSIFSASTPSVFSSSTPSVFSSSTPSAFSSSAPNVFPTGVPSPFPATTSAPKVETLKKVEDEDFKAKKLQLIDSVCDKAFDEVLHSFIHKELQRSVKVVLEKNIIETKMQEKLRMKEALRMQMAERAMESVLDKLVPECVSNITQEEVQRERWLQFVCELYATKQIDSIVTSLVGPICLASVNQQRSENEKIVRKIGMILKRLKLRLIINKWRAYARGKQVARKMKEEKLLYDMLNFPATNPVGRSPKEILHQFRGNGKSPNIIKTGMTTITLLDKYERAQAVAQNFKHSIANFVNSYSKKSPQPALIFSPEKLHVNQDYYRHCYKRRWPSGDETTCSETDPELFNGRRNKSPRQEFVKSNNHTSPSSLNKSLTNGNKDDHLHQDPLKLEKDSLLEELRKFAEETKREKENFKKAEAAIDKEYHDDSIFLSMRANPKLNFSKF</sequence>
<evidence type="ECO:0000313" key="4">
    <source>
        <dbReference type="EMBL" id="OXA52428.1"/>
    </source>
</evidence>
<feature type="compositionally biased region" description="Polar residues" evidence="2">
    <location>
        <begin position="1008"/>
        <end position="1026"/>
    </location>
</feature>
<dbReference type="PANTHER" id="PTHR12436">
    <property type="entry name" value="80 KDA MCM3-ASSOCIATED PROTEIN"/>
    <property type="match status" value="1"/>
</dbReference>
<organism evidence="4 5">
    <name type="scientific">Folsomia candida</name>
    <name type="common">Springtail</name>
    <dbReference type="NCBI Taxonomy" id="158441"/>
    <lineage>
        <taxon>Eukaryota</taxon>
        <taxon>Metazoa</taxon>
        <taxon>Ecdysozoa</taxon>
        <taxon>Arthropoda</taxon>
        <taxon>Hexapoda</taxon>
        <taxon>Collembola</taxon>
        <taxon>Entomobryomorpha</taxon>
        <taxon>Isotomoidea</taxon>
        <taxon>Isotomidae</taxon>
        <taxon>Proisotominae</taxon>
        <taxon>Folsomia</taxon>
    </lineage>
</organism>
<comment type="caution">
    <text evidence="4">The sequence shown here is derived from an EMBL/GenBank/DDBJ whole genome shotgun (WGS) entry which is preliminary data.</text>
</comment>
<feature type="compositionally biased region" description="Polar residues" evidence="2">
    <location>
        <begin position="514"/>
        <end position="523"/>
    </location>
</feature>
<keyword evidence="1" id="KW-0175">Coiled coil</keyword>
<accession>A0A226E557</accession>
<dbReference type="InterPro" id="IPR045107">
    <property type="entry name" value="SAC3/GANP/THP3"/>
</dbReference>
<name>A0A226E557_FOLCA</name>
<evidence type="ECO:0000256" key="1">
    <source>
        <dbReference type="SAM" id="Coils"/>
    </source>
</evidence>
<dbReference type="GO" id="GO:0005737">
    <property type="term" value="C:cytoplasm"/>
    <property type="evidence" value="ECO:0007669"/>
    <property type="project" value="TreeGrafter"/>
</dbReference>
<dbReference type="Pfam" id="PF03399">
    <property type="entry name" value="SAC3_GANP"/>
    <property type="match status" value="1"/>
</dbReference>
<feature type="compositionally biased region" description="Basic and acidic residues" evidence="2">
    <location>
        <begin position="1027"/>
        <end position="1036"/>
    </location>
</feature>
<evidence type="ECO:0000313" key="5">
    <source>
        <dbReference type="Proteomes" id="UP000198287"/>
    </source>
</evidence>
<protein>
    <submittedName>
        <fullName evidence="4">Germinal-center associated nuclear protein</fullName>
    </submittedName>
</protein>
<evidence type="ECO:0000256" key="2">
    <source>
        <dbReference type="SAM" id="MobiDB-lite"/>
    </source>
</evidence>
<feature type="domain" description="SAC3/GANP/THP3 conserved" evidence="3">
    <location>
        <begin position="81"/>
        <end position="374"/>
    </location>
</feature>
<reference evidence="4 5" key="1">
    <citation type="submission" date="2015-12" db="EMBL/GenBank/DDBJ databases">
        <title>The genome of Folsomia candida.</title>
        <authorList>
            <person name="Faddeeva A."/>
            <person name="Derks M.F."/>
            <person name="Anvar Y."/>
            <person name="Smit S."/>
            <person name="Van Straalen N."/>
            <person name="Roelofs D."/>
        </authorList>
    </citation>
    <scope>NUCLEOTIDE SEQUENCE [LARGE SCALE GENOMIC DNA]</scope>
    <source>
        <strain evidence="4 5">VU population</strain>
        <tissue evidence="4">Whole body</tissue>
    </source>
</reference>
<evidence type="ECO:0000259" key="3">
    <source>
        <dbReference type="Pfam" id="PF03399"/>
    </source>
</evidence>
<feature type="region of interest" description="Disordered" evidence="2">
    <location>
        <begin position="982"/>
        <end position="1036"/>
    </location>
</feature>
<dbReference type="Proteomes" id="UP000198287">
    <property type="component" value="Unassembled WGS sequence"/>
</dbReference>
<dbReference type="InterPro" id="IPR005062">
    <property type="entry name" value="SAC3/GANP/THP3_conserved"/>
</dbReference>
<dbReference type="STRING" id="158441.A0A226E557"/>
<dbReference type="OrthoDB" id="21502at2759"/>
<dbReference type="GO" id="GO:0070390">
    <property type="term" value="C:transcription export complex 2"/>
    <property type="evidence" value="ECO:0007669"/>
    <property type="project" value="TreeGrafter"/>
</dbReference>
<dbReference type="EMBL" id="LNIX01000006">
    <property type="protein sequence ID" value="OXA52428.1"/>
    <property type="molecule type" value="Genomic_DNA"/>
</dbReference>
<proteinExistence type="predicted"/>
<gene>
    <name evidence="4" type="ORF">Fcan01_12297</name>
</gene>
<feature type="coiled-coil region" evidence="1">
    <location>
        <begin position="1041"/>
        <end position="1072"/>
    </location>
</feature>
<dbReference type="GO" id="GO:0006406">
    <property type="term" value="P:mRNA export from nucleus"/>
    <property type="evidence" value="ECO:0007669"/>
    <property type="project" value="TreeGrafter"/>
</dbReference>